<dbReference type="InterPro" id="IPR003583">
    <property type="entry name" value="Hlx-hairpin-Hlx_DNA-bd_motif"/>
</dbReference>
<keyword evidence="4 6" id="KW-0233">DNA recombination</keyword>
<name>A0A9X6XJ93_9LACO</name>
<sequence>MYEYLRGVITEVTPYYIVVDVNGVGYQVYVANPFKYEEDEHAEQKVFVYQAVRDNDISLYGFKNSSEKQLFLKLLDVSGIGPKSALAILANDDNRGLINAINSDDDGYLTKFPGIGKKTAKQIILDLKGKLSDVDSDMLTGQDNLDLDLNASSPYLKESLEALRALGYTKTEVKRISKKLEKYGGKSTDDYLRQGLRLLMS</sequence>
<dbReference type="SUPFAM" id="SSF50249">
    <property type="entry name" value="Nucleic acid-binding proteins"/>
    <property type="match status" value="1"/>
</dbReference>
<comment type="subunit">
    <text evidence="6">Homotetramer. Forms an RuvA(8)-RuvB(12)-Holliday junction (HJ) complex. HJ DNA is sandwiched between 2 RuvA tetramers; dsDNA enters through RuvA and exits via RuvB. An RuvB hexamer assembles on each DNA strand where it exits the tetramer. Each RuvB hexamer is contacted by two RuvA subunits (via domain III) on 2 adjacent RuvB subunits; this complex drives branch migration. In the full resolvosome a probable DNA-RuvA(4)-RuvB(12)-RuvC(2) complex forms which resolves the HJ.</text>
</comment>
<dbReference type="EMBL" id="LXZO01000076">
    <property type="protein sequence ID" value="PAY47829.1"/>
    <property type="molecule type" value="Genomic_DNA"/>
</dbReference>
<comment type="function">
    <text evidence="6">The RuvA-RuvB-RuvC complex processes Holliday junction (HJ) DNA during genetic recombination and DNA repair, while the RuvA-RuvB complex plays an important role in the rescue of blocked DNA replication forks via replication fork reversal (RFR). RuvA specifically binds to HJ cruciform DNA, conferring on it an open structure. The RuvB hexamer acts as an ATP-dependent pump, pulling dsDNA into and through the RuvAB complex. HJ branch migration allows RuvC to scan DNA until it finds its consensus sequence, where it cleaves and resolves the cruciform DNA.</text>
</comment>
<dbReference type="GO" id="GO:0000400">
    <property type="term" value="F:four-way junction DNA binding"/>
    <property type="evidence" value="ECO:0007669"/>
    <property type="project" value="UniProtKB-UniRule"/>
</dbReference>
<reference evidence="8 10" key="1">
    <citation type="submission" date="2016-05" db="EMBL/GenBank/DDBJ databases">
        <authorList>
            <person name="Lee J.-Y."/>
            <person name="Kim E.B."/>
            <person name="Choi Y.-J."/>
        </authorList>
    </citation>
    <scope>NUCLEOTIDE SEQUENCE [LARGE SCALE GENOMIC DNA]</scope>
    <source>
        <strain evidence="8 10">KLA006</strain>
    </source>
</reference>
<dbReference type="CDD" id="cd14332">
    <property type="entry name" value="UBA_RuvA_C"/>
    <property type="match status" value="1"/>
</dbReference>
<dbReference type="GO" id="GO:0009378">
    <property type="term" value="F:four-way junction helicase activity"/>
    <property type="evidence" value="ECO:0007669"/>
    <property type="project" value="InterPro"/>
</dbReference>
<dbReference type="GO" id="GO:0016787">
    <property type="term" value="F:hydrolase activity"/>
    <property type="evidence" value="ECO:0007669"/>
    <property type="project" value="UniProtKB-KW"/>
</dbReference>
<dbReference type="HAMAP" id="MF_00031">
    <property type="entry name" value="DNA_HJ_migration_RuvA"/>
    <property type="match status" value="1"/>
</dbReference>
<organism evidence="8 10">
    <name type="scientific">Ligilactobacillus salivarius</name>
    <dbReference type="NCBI Taxonomy" id="1624"/>
    <lineage>
        <taxon>Bacteria</taxon>
        <taxon>Bacillati</taxon>
        <taxon>Bacillota</taxon>
        <taxon>Bacilli</taxon>
        <taxon>Lactobacillales</taxon>
        <taxon>Lactobacillaceae</taxon>
        <taxon>Ligilactobacillus</taxon>
    </lineage>
</organism>
<accession>A0A9X6XJ93</accession>
<comment type="caution">
    <text evidence="6">Lacks conserved residue(s) required for the propagation of feature annotation.</text>
</comment>
<dbReference type="AlphaFoldDB" id="A0A9X6XJ93"/>
<comment type="subcellular location">
    <subcellularLocation>
        <location evidence="6">Cytoplasm</location>
    </subcellularLocation>
</comment>
<feature type="domain" description="Helix-hairpin-helix DNA-binding motif class 1" evidence="7">
    <location>
        <begin position="72"/>
        <end position="91"/>
    </location>
</feature>
<dbReference type="Pfam" id="PF14520">
    <property type="entry name" value="HHH_5"/>
    <property type="match status" value="1"/>
</dbReference>
<evidence type="ECO:0000256" key="6">
    <source>
        <dbReference type="HAMAP-Rule" id="MF_00031"/>
    </source>
</evidence>
<gene>
    <name evidence="6 9" type="primary">ruvA</name>
    <name evidence="8" type="ORF">A8C52_05465</name>
    <name evidence="9" type="ORF">QFE45_06285</name>
</gene>
<keyword evidence="2 6" id="KW-0227">DNA damage</keyword>
<keyword evidence="3 6" id="KW-0238">DNA-binding</keyword>
<evidence type="ECO:0000256" key="3">
    <source>
        <dbReference type="ARBA" id="ARBA00023125"/>
    </source>
</evidence>
<dbReference type="InterPro" id="IPR012340">
    <property type="entry name" value="NA-bd_OB-fold"/>
</dbReference>
<dbReference type="GO" id="GO:0005737">
    <property type="term" value="C:cytoplasm"/>
    <property type="evidence" value="ECO:0007669"/>
    <property type="project" value="UniProtKB-SubCell"/>
</dbReference>
<reference evidence="9" key="2">
    <citation type="submission" date="2023-04" db="EMBL/GenBank/DDBJ databases">
        <title>Four porcine-derived lactic acid bacteria strains analyses and their evaluation as potential probiotics based on genomics.</title>
        <authorList>
            <person name="Niu D."/>
        </authorList>
    </citation>
    <scope>NUCLEOTIDE SEQUENCE</scope>
    <source>
        <strain evidence="9">ZSA5</strain>
    </source>
</reference>
<dbReference type="Gene3D" id="1.10.150.20">
    <property type="entry name" value="5' to 3' exonuclease, C-terminal subdomain"/>
    <property type="match status" value="1"/>
</dbReference>
<keyword evidence="8" id="KW-0547">Nucleotide-binding</keyword>
<keyword evidence="8" id="KW-0067">ATP-binding</keyword>
<evidence type="ECO:0000313" key="10">
    <source>
        <dbReference type="Proteomes" id="UP000218139"/>
    </source>
</evidence>
<protein>
    <recommendedName>
        <fullName evidence="6">Holliday junction branch migration complex subunit RuvA</fullName>
    </recommendedName>
</protein>
<dbReference type="InterPro" id="IPR011114">
    <property type="entry name" value="RuvA_C"/>
</dbReference>
<dbReference type="EMBL" id="CP123971">
    <property type="protein sequence ID" value="WII27995.1"/>
    <property type="molecule type" value="Genomic_DNA"/>
</dbReference>
<keyword evidence="9" id="KW-0378">Hydrolase</keyword>
<dbReference type="GO" id="GO:0048476">
    <property type="term" value="C:Holliday junction resolvase complex"/>
    <property type="evidence" value="ECO:0007669"/>
    <property type="project" value="UniProtKB-UniRule"/>
</dbReference>
<dbReference type="GO" id="GO:0006310">
    <property type="term" value="P:DNA recombination"/>
    <property type="evidence" value="ECO:0007669"/>
    <property type="project" value="UniProtKB-UniRule"/>
</dbReference>
<dbReference type="SUPFAM" id="SSF46929">
    <property type="entry name" value="DNA helicase RuvA subunit, C-terminal domain"/>
    <property type="match status" value="1"/>
</dbReference>
<keyword evidence="5 6" id="KW-0234">DNA repair</keyword>
<proteinExistence type="inferred from homology"/>
<evidence type="ECO:0000256" key="1">
    <source>
        <dbReference type="ARBA" id="ARBA00022490"/>
    </source>
</evidence>
<evidence type="ECO:0000313" key="9">
    <source>
        <dbReference type="EMBL" id="WII27995.1"/>
    </source>
</evidence>
<feature type="region of interest" description="Domain III" evidence="6">
    <location>
        <begin position="151"/>
        <end position="201"/>
    </location>
</feature>
<dbReference type="GO" id="GO:0006281">
    <property type="term" value="P:DNA repair"/>
    <property type="evidence" value="ECO:0007669"/>
    <property type="project" value="UniProtKB-UniRule"/>
</dbReference>
<dbReference type="SMART" id="SM00278">
    <property type="entry name" value="HhH1"/>
    <property type="match status" value="2"/>
</dbReference>
<dbReference type="SUPFAM" id="SSF47781">
    <property type="entry name" value="RuvA domain 2-like"/>
    <property type="match status" value="1"/>
</dbReference>
<evidence type="ECO:0000256" key="4">
    <source>
        <dbReference type="ARBA" id="ARBA00023172"/>
    </source>
</evidence>
<dbReference type="Pfam" id="PF07499">
    <property type="entry name" value="RuvA_C"/>
    <property type="match status" value="1"/>
</dbReference>
<dbReference type="Proteomes" id="UP000218139">
    <property type="component" value="Unassembled WGS sequence"/>
</dbReference>
<evidence type="ECO:0000256" key="5">
    <source>
        <dbReference type="ARBA" id="ARBA00023204"/>
    </source>
</evidence>
<evidence type="ECO:0000259" key="7">
    <source>
        <dbReference type="SMART" id="SM00278"/>
    </source>
</evidence>
<dbReference type="RefSeq" id="WP_095758662.1">
    <property type="nucleotide sequence ID" value="NZ_CP062071.1"/>
</dbReference>
<feature type="domain" description="Helix-hairpin-helix DNA-binding motif class 1" evidence="7">
    <location>
        <begin position="107"/>
        <end position="126"/>
    </location>
</feature>
<comment type="similarity">
    <text evidence="6">Belongs to the RuvA family.</text>
</comment>
<dbReference type="GO" id="GO:0005524">
    <property type="term" value="F:ATP binding"/>
    <property type="evidence" value="ECO:0007669"/>
    <property type="project" value="InterPro"/>
</dbReference>
<dbReference type="InterPro" id="IPR013849">
    <property type="entry name" value="DNA_helicase_Holl-junc_RuvA_I"/>
</dbReference>
<keyword evidence="1 6" id="KW-0963">Cytoplasm</keyword>
<dbReference type="InterPro" id="IPR036267">
    <property type="entry name" value="RuvA_C_sf"/>
</dbReference>
<dbReference type="NCBIfam" id="TIGR00084">
    <property type="entry name" value="ruvA"/>
    <property type="match status" value="1"/>
</dbReference>
<feature type="region of interest" description="Domain II" evidence="6">
    <location>
        <begin position="64"/>
        <end position="141"/>
    </location>
</feature>
<dbReference type="InterPro" id="IPR000085">
    <property type="entry name" value="RuvA"/>
</dbReference>
<dbReference type="Pfam" id="PF01330">
    <property type="entry name" value="RuvA_N"/>
    <property type="match status" value="1"/>
</dbReference>
<dbReference type="Proteomes" id="UP001231316">
    <property type="component" value="Chromosome"/>
</dbReference>
<comment type="domain">
    <text evidence="6">Has three domains with a flexible linker between the domains II and III and assumes an 'L' shape. Domain III is highly mobile and contacts RuvB.</text>
</comment>
<dbReference type="GO" id="GO:0009379">
    <property type="term" value="C:Holliday junction helicase complex"/>
    <property type="evidence" value="ECO:0007669"/>
    <property type="project" value="InterPro"/>
</dbReference>
<evidence type="ECO:0000256" key="2">
    <source>
        <dbReference type="ARBA" id="ARBA00022763"/>
    </source>
</evidence>
<evidence type="ECO:0000313" key="8">
    <source>
        <dbReference type="EMBL" id="PAY47829.1"/>
    </source>
</evidence>
<dbReference type="InterPro" id="IPR010994">
    <property type="entry name" value="RuvA_2-like"/>
</dbReference>
<dbReference type="Gene3D" id="2.40.50.140">
    <property type="entry name" value="Nucleic acid-binding proteins"/>
    <property type="match status" value="1"/>
</dbReference>
<keyword evidence="8" id="KW-0347">Helicase</keyword>